<dbReference type="InterPro" id="IPR049539">
    <property type="entry name" value="SPL"/>
</dbReference>
<dbReference type="Gene3D" id="3.40.50.12110">
    <property type="match status" value="1"/>
</dbReference>
<name>A0A0S6UCH6_NEOTH</name>
<dbReference type="PANTHER" id="PTHR37822">
    <property type="entry name" value="SPORE PHOTOPRODUCT LYASE-RELATED"/>
    <property type="match status" value="1"/>
</dbReference>
<sequence>MAGVGQGDAWGIIRPNKGYGRKKDKVARVIVRVTVELKRVVFEPEALNYPLGRKLYQRFHEERVEVLMTPSHNRVTCIPGKTARESFLEAKRTLVVGVRRSRDFQTCKPSAHYQLPLVTSCPAMCEYCYLFTHFGRKPYQRIYVNIAEILALARDYINRRDPEVTYFEASATSDPLPVEKYTGSLAAAIEFMARQPLGRLRVATKFTDVDGLLNLDHRGHTRFRFSINAENIIKRFEHGTPPLGQRLAAAAQMAGGGYLTGFIIAPIFYLEGWQQQYRHLFQVIARQPLLAESNDLTLELITHRFTKRAKTSIETLFPNTKLPLDEEERTFRYGQFGYGKYVYPAEVRTAIEAFFKEMVATYLPRAKVEYFI</sequence>
<dbReference type="SFLD" id="SFLDS00029">
    <property type="entry name" value="Radical_SAM"/>
    <property type="match status" value="1"/>
</dbReference>
<dbReference type="GO" id="GO:0042601">
    <property type="term" value="C:endospore-forming forespore"/>
    <property type="evidence" value="ECO:0007669"/>
    <property type="project" value="TreeGrafter"/>
</dbReference>
<keyword evidence="1" id="KW-0456">Lyase</keyword>
<dbReference type="GO" id="GO:0051539">
    <property type="term" value="F:4 iron, 4 sulfur cluster binding"/>
    <property type="evidence" value="ECO:0007669"/>
    <property type="project" value="TreeGrafter"/>
</dbReference>
<dbReference type="Pfam" id="PF20903">
    <property type="entry name" value="SPL"/>
    <property type="match status" value="1"/>
</dbReference>
<dbReference type="InterPro" id="IPR007197">
    <property type="entry name" value="rSAM"/>
</dbReference>
<dbReference type="SFLD" id="SFLDF00412">
    <property type="entry name" value="spore_photoproduct_lyase_2"/>
    <property type="match status" value="1"/>
</dbReference>
<dbReference type="GO" id="GO:1904047">
    <property type="term" value="F:S-adenosyl-L-methionine binding"/>
    <property type="evidence" value="ECO:0007669"/>
    <property type="project" value="InterPro"/>
</dbReference>
<dbReference type="AlphaFoldDB" id="A0A0S6UCH6"/>
<dbReference type="GO" id="GO:0003913">
    <property type="term" value="F:DNA photolyase activity"/>
    <property type="evidence" value="ECO:0007669"/>
    <property type="project" value="InterPro"/>
</dbReference>
<dbReference type="Gene3D" id="3.80.30.30">
    <property type="match status" value="1"/>
</dbReference>
<dbReference type="Proteomes" id="UP000063718">
    <property type="component" value="Unassembled WGS sequence"/>
</dbReference>
<dbReference type="InterPro" id="IPR023897">
    <property type="entry name" value="SPL_firmicutes"/>
</dbReference>
<dbReference type="InterPro" id="IPR034559">
    <property type="entry name" value="SPL_Clostridia"/>
</dbReference>
<organism evidence="1">
    <name type="scientific">Moorella thermoacetica Y72</name>
    <dbReference type="NCBI Taxonomy" id="1325331"/>
    <lineage>
        <taxon>Bacteria</taxon>
        <taxon>Bacillati</taxon>
        <taxon>Bacillota</taxon>
        <taxon>Clostridia</taxon>
        <taxon>Neomoorellales</taxon>
        <taxon>Neomoorellaceae</taxon>
        <taxon>Neomoorella</taxon>
    </lineage>
</organism>
<dbReference type="PANTHER" id="PTHR37822:SF2">
    <property type="entry name" value="SPORE PHOTOPRODUCT LYASE"/>
    <property type="match status" value="1"/>
</dbReference>
<protein>
    <submittedName>
        <fullName evidence="1">DNA repair photolyase</fullName>
    </submittedName>
</protein>
<dbReference type="SFLD" id="SFLDG01079">
    <property type="entry name" value="spore_photoproduct_lyase_like"/>
    <property type="match status" value="1"/>
</dbReference>
<dbReference type="EMBL" id="DF238840">
    <property type="protein sequence ID" value="GAF25094.1"/>
    <property type="molecule type" value="Genomic_DNA"/>
</dbReference>
<reference evidence="1" key="1">
    <citation type="journal article" date="2014" name="Gene">
        <title>Genome-guided analysis of transformation efficiency and carbon dioxide assimilation by Moorella thermoacetica Y72.</title>
        <authorList>
            <person name="Tsukahara K."/>
            <person name="Kita A."/>
            <person name="Nakashimada Y."/>
            <person name="Hoshino T."/>
            <person name="Murakami K."/>
        </authorList>
    </citation>
    <scope>NUCLEOTIDE SEQUENCE [LARGE SCALE GENOMIC DNA]</scope>
    <source>
        <strain evidence="1">Y72</strain>
    </source>
</reference>
<evidence type="ECO:0000313" key="1">
    <source>
        <dbReference type="EMBL" id="GAF25094.1"/>
    </source>
</evidence>
<dbReference type="NCBIfam" id="TIGR04070">
    <property type="entry name" value="photo_TT_lyase"/>
    <property type="match status" value="1"/>
</dbReference>
<gene>
    <name evidence="1" type="ORF">MTY_0423</name>
</gene>
<proteinExistence type="predicted"/>
<accession>A0A0S6UCH6</accession>